<gene>
    <name evidence="3" type="ORF">GJ744_006193</name>
</gene>
<keyword evidence="2" id="KW-1133">Transmembrane helix</keyword>
<organism evidence="3 4">
    <name type="scientific">Endocarpon pusillum</name>
    <dbReference type="NCBI Taxonomy" id="364733"/>
    <lineage>
        <taxon>Eukaryota</taxon>
        <taxon>Fungi</taxon>
        <taxon>Dikarya</taxon>
        <taxon>Ascomycota</taxon>
        <taxon>Pezizomycotina</taxon>
        <taxon>Eurotiomycetes</taxon>
        <taxon>Chaetothyriomycetidae</taxon>
        <taxon>Verrucariales</taxon>
        <taxon>Verrucariaceae</taxon>
        <taxon>Endocarpon</taxon>
    </lineage>
</organism>
<evidence type="ECO:0000256" key="2">
    <source>
        <dbReference type="SAM" id="Phobius"/>
    </source>
</evidence>
<dbReference type="AlphaFoldDB" id="A0A8H7E8A5"/>
<proteinExistence type="predicted"/>
<evidence type="ECO:0008006" key="5">
    <source>
        <dbReference type="Google" id="ProtNLM"/>
    </source>
</evidence>
<keyword evidence="2" id="KW-0472">Membrane</keyword>
<dbReference type="OrthoDB" id="60858at2759"/>
<feature type="transmembrane region" description="Helical" evidence="2">
    <location>
        <begin position="218"/>
        <end position="237"/>
    </location>
</feature>
<dbReference type="PANTHER" id="PTHR37919">
    <property type="entry name" value="PROTEIN CBG05606"/>
    <property type="match status" value="1"/>
</dbReference>
<keyword evidence="2" id="KW-0812">Transmembrane</keyword>
<reference evidence="3" key="1">
    <citation type="submission" date="2020-02" db="EMBL/GenBank/DDBJ databases">
        <authorList>
            <person name="Palmer J.M."/>
        </authorList>
    </citation>
    <scope>NUCLEOTIDE SEQUENCE</scope>
    <source>
        <strain evidence="3">EPUS1.4</strain>
        <tissue evidence="3">Thallus</tissue>
    </source>
</reference>
<protein>
    <recommendedName>
        <fullName evidence="5">EXPERA domain-containing protein</fullName>
    </recommendedName>
</protein>
<feature type="compositionally biased region" description="Low complexity" evidence="1">
    <location>
        <begin position="40"/>
        <end position="51"/>
    </location>
</feature>
<evidence type="ECO:0000256" key="1">
    <source>
        <dbReference type="SAM" id="MobiDB-lite"/>
    </source>
</evidence>
<feature type="transmembrane region" description="Helical" evidence="2">
    <location>
        <begin position="178"/>
        <end position="198"/>
    </location>
</feature>
<feature type="compositionally biased region" description="Low complexity" evidence="1">
    <location>
        <begin position="23"/>
        <end position="33"/>
    </location>
</feature>
<dbReference type="EMBL" id="JAACFV010000028">
    <property type="protein sequence ID" value="KAF7510581.1"/>
    <property type="molecule type" value="Genomic_DNA"/>
</dbReference>
<comment type="caution">
    <text evidence="3">The sequence shown here is derived from an EMBL/GenBank/DDBJ whole genome shotgun (WGS) entry which is preliminary data.</text>
</comment>
<accession>A0A8H7E8A5</accession>
<feature type="compositionally biased region" description="Basic and acidic residues" evidence="1">
    <location>
        <begin position="1"/>
        <end position="10"/>
    </location>
</feature>
<name>A0A8H7E8A5_9EURO</name>
<keyword evidence="4" id="KW-1185">Reference proteome</keyword>
<dbReference type="PANTHER" id="PTHR37919:SF2">
    <property type="entry name" value="EXPERA DOMAIN-CONTAINING PROTEIN"/>
    <property type="match status" value="1"/>
</dbReference>
<dbReference type="Proteomes" id="UP000606974">
    <property type="component" value="Unassembled WGS sequence"/>
</dbReference>
<feature type="transmembrane region" description="Helical" evidence="2">
    <location>
        <begin position="61"/>
        <end position="81"/>
    </location>
</feature>
<evidence type="ECO:0000313" key="3">
    <source>
        <dbReference type="EMBL" id="KAF7510581.1"/>
    </source>
</evidence>
<sequence>MVATRRHPDGDFPDPTSSPPISSPSKPSFPITKQSQSPRSTSKSHPQSTSSGYVHQAPYSLTLWLLVSLPLVLWDTLYVFFRPHSMPGGKFHSPIWTPYALYGTIDYVYGWPAWNEREGFTAAQASLNAVETVLYGYYLWVLWARGRAPHGAGQRKDVAWFVGAREEGRRKIVENGGLAVLLAFSGAVMTVSKTALYWLNEYYSGFAHIGHNEFLTLVPFWIIPNGAWLVFPSYVIYDLGKEILDVLNSSSVKAKRSA</sequence>
<feature type="region of interest" description="Disordered" evidence="1">
    <location>
        <begin position="1"/>
        <end position="53"/>
    </location>
</feature>
<evidence type="ECO:0000313" key="4">
    <source>
        <dbReference type="Proteomes" id="UP000606974"/>
    </source>
</evidence>